<evidence type="ECO:0000256" key="2">
    <source>
        <dbReference type="ARBA" id="ARBA00007637"/>
    </source>
</evidence>
<dbReference type="PANTHER" id="PTHR43725">
    <property type="entry name" value="UDP-GLUCOSE 4-EPIMERASE"/>
    <property type="match status" value="1"/>
</dbReference>
<dbReference type="GO" id="GO:0003978">
    <property type="term" value="F:UDP-glucose 4-epimerase activity"/>
    <property type="evidence" value="ECO:0007669"/>
    <property type="project" value="InterPro"/>
</dbReference>
<keyword evidence="5" id="KW-0119">Carbohydrate metabolism</keyword>
<protein>
    <recommendedName>
        <fullName evidence="6">NAD-dependent epimerase/dehydratase domain-containing protein</fullName>
    </recommendedName>
</protein>
<dbReference type="InterPro" id="IPR036291">
    <property type="entry name" value="NAD(P)-bd_dom_sf"/>
</dbReference>
<dbReference type="Gene3D" id="3.90.25.10">
    <property type="entry name" value="UDP-galactose 4-epimerase, domain 1"/>
    <property type="match status" value="1"/>
</dbReference>
<dbReference type="InterPro" id="IPR005886">
    <property type="entry name" value="UDP_G4E"/>
</dbReference>
<comment type="cofactor">
    <cofactor evidence="1">
        <name>NAD(+)</name>
        <dbReference type="ChEBI" id="CHEBI:57540"/>
    </cofactor>
</comment>
<evidence type="ECO:0000256" key="4">
    <source>
        <dbReference type="ARBA" id="ARBA00023235"/>
    </source>
</evidence>
<dbReference type="SUPFAM" id="SSF51735">
    <property type="entry name" value="NAD(P)-binding Rossmann-fold domains"/>
    <property type="match status" value="1"/>
</dbReference>
<evidence type="ECO:0000313" key="7">
    <source>
        <dbReference type="EMBL" id="SVA50934.1"/>
    </source>
</evidence>
<dbReference type="GO" id="GO:0033499">
    <property type="term" value="P:galactose catabolic process via UDP-galactose, Leloir pathway"/>
    <property type="evidence" value="ECO:0007669"/>
    <property type="project" value="TreeGrafter"/>
</dbReference>
<dbReference type="Gene3D" id="3.40.50.720">
    <property type="entry name" value="NAD(P)-binding Rossmann-like Domain"/>
    <property type="match status" value="1"/>
</dbReference>
<dbReference type="PANTHER" id="PTHR43725:SF53">
    <property type="entry name" value="UDP-ARABINOSE 4-EPIMERASE 1"/>
    <property type="match status" value="1"/>
</dbReference>
<gene>
    <name evidence="7" type="ORF">METZ01_LOCUS103788</name>
</gene>
<keyword evidence="3" id="KW-0520">NAD</keyword>
<evidence type="ECO:0000256" key="5">
    <source>
        <dbReference type="ARBA" id="ARBA00023277"/>
    </source>
</evidence>
<feature type="domain" description="NAD-dependent epimerase/dehydratase" evidence="6">
    <location>
        <begin position="3"/>
        <end position="246"/>
    </location>
</feature>
<evidence type="ECO:0000256" key="3">
    <source>
        <dbReference type="ARBA" id="ARBA00023027"/>
    </source>
</evidence>
<accession>A0A381WEP2</accession>
<evidence type="ECO:0000259" key="6">
    <source>
        <dbReference type="Pfam" id="PF01370"/>
    </source>
</evidence>
<proteinExistence type="inferred from homology"/>
<evidence type="ECO:0000256" key="1">
    <source>
        <dbReference type="ARBA" id="ARBA00001911"/>
    </source>
</evidence>
<name>A0A381WEP2_9ZZZZ</name>
<comment type="similarity">
    <text evidence="2">Belongs to the NAD(P)-dependent epimerase/dehydratase family.</text>
</comment>
<dbReference type="Pfam" id="PF01370">
    <property type="entry name" value="Epimerase"/>
    <property type="match status" value="1"/>
</dbReference>
<organism evidence="7">
    <name type="scientific">marine metagenome</name>
    <dbReference type="NCBI Taxonomy" id="408172"/>
    <lineage>
        <taxon>unclassified sequences</taxon>
        <taxon>metagenomes</taxon>
        <taxon>ecological metagenomes</taxon>
    </lineage>
</organism>
<keyword evidence="4" id="KW-0413">Isomerase</keyword>
<dbReference type="NCBIfam" id="TIGR01179">
    <property type="entry name" value="galE"/>
    <property type="match status" value="1"/>
</dbReference>
<dbReference type="InterPro" id="IPR001509">
    <property type="entry name" value="Epimerase_deHydtase"/>
</dbReference>
<dbReference type="AlphaFoldDB" id="A0A381WEP2"/>
<dbReference type="EMBL" id="UINC01011558">
    <property type="protein sequence ID" value="SVA50934.1"/>
    <property type="molecule type" value="Genomic_DNA"/>
</dbReference>
<reference evidence="7" key="1">
    <citation type="submission" date="2018-05" db="EMBL/GenBank/DDBJ databases">
        <authorList>
            <person name="Lanie J.A."/>
            <person name="Ng W.-L."/>
            <person name="Kazmierczak K.M."/>
            <person name="Andrzejewski T.M."/>
            <person name="Davidsen T.M."/>
            <person name="Wayne K.J."/>
            <person name="Tettelin H."/>
            <person name="Glass J.I."/>
            <person name="Rusch D."/>
            <person name="Podicherti R."/>
            <person name="Tsui H.-C.T."/>
            <person name="Winkler M.E."/>
        </authorList>
    </citation>
    <scope>NUCLEOTIDE SEQUENCE</scope>
</reference>
<sequence>MKVFVTGGAGYIGSICVEELLNAGHQVTVFDNLSEGHRVAVDERAQFIEGCLSDRETILNAVAADQSEAVMHFAAFAQVGESMTDPSKYFRNNVANGINLLDAAVEAGVKKFVFSSTAATYGMPDSVPITEQEPQKPINPYGESKLMFETILKWYRELHGLEFVAFRYFNAAGCSEKLGEERRVETHLIPNVLRVALGQKKECRIFGTDYPTPDGTCIRDYIHIVDLAQAHILALESGKCGFYNLGNGEGYSVREVIETCRQVSGKPIPAIEEARRDGDPARLIAGSQKAIDELGWKPRYATLEQIVDSAWRWHSAHPNGYSG</sequence>
<dbReference type="CDD" id="cd05247">
    <property type="entry name" value="UDP_G4E_1_SDR_e"/>
    <property type="match status" value="1"/>
</dbReference>